<evidence type="ECO:0000313" key="8">
    <source>
        <dbReference type="EMBL" id="MBF5053529.1"/>
    </source>
</evidence>
<keyword evidence="3" id="KW-0378">Hydrolase</keyword>
<dbReference type="InterPro" id="IPR020891">
    <property type="entry name" value="UPF0758_CS"/>
</dbReference>
<comment type="similarity">
    <text evidence="6">Belongs to the UPF0758 family.</text>
</comment>
<dbReference type="Pfam" id="PF20582">
    <property type="entry name" value="UPF0758_N"/>
    <property type="match status" value="1"/>
</dbReference>
<proteinExistence type="inferred from homology"/>
<evidence type="ECO:0000256" key="1">
    <source>
        <dbReference type="ARBA" id="ARBA00022670"/>
    </source>
</evidence>
<accession>A0ABS0AHX6</accession>
<dbReference type="Proteomes" id="UP000644441">
    <property type="component" value="Unassembled WGS sequence"/>
</dbReference>
<comment type="caution">
    <text evidence="8">The sequence shown here is derived from an EMBL/GenBank/DDBJ whole genome shotgun (WGS) entry which is preliminary data.</text>
</comment>
<evidence type="ECO:0000313" key="9">
    <source>
        <dbReference type="Proteomes" id="UP000644441"/>
    </source>
</evidence>
<dbReference type="NCBIfam" id="NF000642">
    <property type="entry name" value="PRK00024.1"/>
    <property type="match status" value="1"/>
</dbReference>
<dbReference type="InterPro" id="IPR046778">
    <property type="entry name" value="UPF0758_N"/>
</dbReference>
<dbReference type="PANTHER" id="PTHR30471:SF3">
    <property type="entry name" value="UPF0758 PROTEIN YEES-RELATED"/>
    <property type="match status" value="1"/>
</dbReference>
<dbReference type="InterPro" id="IPR037518">
    <property type="entry name" value="MPN"/>
</dbReference>
<dbReference type="Gene3D" id="3.40.140.10">
    <property type="entry name" value="Cytidine Deaminase, domain 2"/>
    <property type="match status" value="1"/>
</dbReference>
<dbReference type="SUPFAM" id="SSF102712">
    <property type="entry name" value="JAB1/MPN domain"/>
    <property type="match status" value="1"/>
</dbReference>
<dbReference type="InterPro" id="IPR001405">
    <property type="entry name" value="UPF0758"/>
</dbReference>
<reference evidence="8 9" key="1">
    <citation type="submission" date="2012-09" db="EMBL/GenBank/DDBJ databases">
        <title>Genome Sequence of alkane-degrading Bacterium Alcanivorax venustensis ISO4.</title>
        <authorList>
            <person name="Lai Q."/>
            <person name="Shao Z."/>
        </authorList>
    </citation>
    <scope>NUCLEOTIDE SEQUENCE [LARGE SCALE GENOMIC DNA]</scope>
    <source>
        <strain evidence="8 9">ISO4</strain>
    </source>
</reference>
<dbReference type="Pfam" id="PF04002">
    <property type="entry name" value="RadC"/>
    <property type="match status" value="1"/>
</dbReference>
<dbReference type="GeneID" id="99765171"/>
<dbReference type="RefSeq" id="WP_142947808.1">
    <property type="nucleotide sequence ID" value="NZ_ARXR01000017.1"/>
</dbReference>
<dbReference type="PANTHER" id="PTHR30471">
    <property type="entry name" value="DNA REPAIR PROTEIN RADC"/>
    <property type="match status" value="1"/>
</dbReference>
<dbReference type="PROSITE" id="PS01302">
    <property type="entry name" value="UPF0758"/>
    <property type="match status" value="1"/>
</dbReference>
<dbReference type="EMBL" id="ARXR01000017">
    <property type="protein sequence ID" value="MBF5053529.1"/>
    <property type="molecule type" value="Genomic_DNA"/>
</dbReference>
<dbReference type="InterPro" id="IPR025657">
    <property type="entry name" value="RadC_JAB"/>
</dbReference>
<dbReference type="CDD" id="cd08071">
    <property type="entry name" value="MPN_DUF2466"/>
    <property type="match status" value="1"/>
</dbReference>
<evidence type="ECO:0000256" key="3">
    <source>
        <dbReference type="ARBA" id="ARBA00022801"/>
    </source>
</evidence>
<keyword evidence="9" id="KW-1185">Reference proteome</keyword>
<keyword evidence="4" id="KW-0862">Zinc</keyword>
<dbReference type="NCBIfam" id="TIGR00608">
    <property type="entry name" value="radc"/>
    <property type="match status" value="1"/>
</dbReference>
<keyword evidence="1" id="KW-0645">Protease</keyword>
<name>A0ABS0AHX6_9GAMM</name>
<feature type="domain" description="MPN" evidence="7">
    <location>
        <begin position="102"/>
        <end position="224"/>
    </location>
</feature>
<evidence type="ECO:0000259" key="7">
    <source>
        <dbReference type="PROSITE" id="PS50249"/>
    </source>
</evidence>
<keyword evidence="5" id="KW-0482">Metalloprotease</keyword>
<organism evidence="8 9">
    <name type="scientific">Alloalcanivorax venustensis ISO4</name>
    <dbReference type="NCBI Taxonomy" id="1177184"/>
    <lineage>
        <taxon>Bacteria</taxon>
        <taxon>Pseudomonadati</taxon>
        <taxon>Pseudomonadota</taxon>
        <taxon>Gammaproteobacteria</taxon>
        <taxon>Oceanospirillales</taxon>
        <taxon>Alcanivoracaceae</taxon>
        <taxon>Alloalcanivorax</taxon>
    </lineage>
</organism>
<keyword evidence="2" id="KW-0479">Metal-binding</keyword>
<evidence type="ECO:0000256" key="5">
    <source>
        <dbReference type="ARBA" id="ARBA00023049"/>
    </source>
</evidence>
<dbReference type="PROSITE" id="PS50249">
    <property type="entry name" value="MPN"/>
    <property type="match status" value="1"/>
</dbReference>
<evidence type="ECO:0000256" key="2">
    <source>
        <dbReference type="ARBA" id="ARBA00022723"/>
    </source>
</evidence>
<evidence type="ECO:0000256" key="6">
    <source>
        <dbReference type="RuleBase" id="RU003797"/>
    </source>
</evidence>
<evidence type="ECO:0000256" key="4">
    <source>
        <dbReference type="ARBA" id="ARBA00022833"/>
    </source>
</evidence>
<gene>
    <name evidence="8" type="ORF">ISO4_02131</name>
</gene>
<sequence length="224" mass="24883">MAISDWPKQERPREKLLGRGAGALSDAELLAIFLRTGSRGRTAVDVGRDILDRSGGLRGLLDLTPKRMARLPGMADSRCAQVLAALEMGRRYLATELERGFSLDNPEPAARLLTAELRGEPCEVFAVLFLDNKHRVIGFEKMFYGTVDGAAVYPREVVRRALEYNAASVIVAHNHPSGVAEPSQADRDVTERLRRALDLIDVRILDHLVIGDGHWESFSRRGWV</sequence>
<protein>
    <submittedName>
        <fullName evidence="8">DNA repair protein RadC-like protein</fullName>
    </submittedName>
</protein>